<dbReference type="STRING" id="413882.AAW51_1076"/>
<dbReference type="InterPro" id="IPR002545">
    <property type="entry name" value="CheW-lke_dom"/>
</dbReference>
<dbReference type="Proteomes" id="UP000035352">
    <property type="component" value="Chromosome"/>
</dbReference>
<feature type="domain" description="CheW-like" evidence="1">
    <location>
        <begin position="27"/>
        <end position="174"/>
    </location>
</feature>
<protein>
    <submittedName>
        <fullName evidence="2">Chemotaxis protein CheW</fullName>
    </submittedName>
</protein>
<proteinExistence type="predicted"/>
<evidence type="ECO:0000313" key="2">
    <source>
        <dbReference type="EMBL" id="AKJ27767.1"/>
    </source>
</evidence>
<organism evidence="2 3">
    <name type="scientific">Caldimonas brevitalea</name>
    <dbReference type="NCBI Taxonomy" id="413882"/>
    <lineage>
        <taxon>Bacteria</taxon>
        <taxon>Pseudomonadati</taxon>
        <taxon>Pseudomonadota</taxon>
        <taxon>Betaproteobacteria</taxon>
        <taxon>Burkholderiales</taxon>
        <taxon>Sphaerotilaceae</taxon>
        <taxon>Caldimonas</taxon>
    </lineage>
</organism>
<reference evidence="2 3" key="1">
    <citation type="submission" date="2015-05" db="EMBL/GenBank/DDBJ databases">
        <authorList>
            <person name="Tang B."/>
            <person name="Yu Y."/>
        </authorList>
    </citation>
    <scope>NUCLEOTIDE SEQUENCE [LARGE SCALE GENOMIC DNA]</scope>
    <source>
        <strain evidence="2 3">DSM 7029</strain>
    </source>
</reference>
<accession>A0A0G3BEQ7</accession>
<dbReference type="PROSITE" id="PS50851">
    <property type="entry name" value="CHEW"/>
    <property type="match status" value="1"/>
</dbReference>
<dbReference type="InterPro" id="IPR036061">
    <property type="entry name" value="CheW-like_dom_sf"/>
</dbReference>
<dbReference type="RefSeq" id="WP_047193777.1">
    <property type="nucleotide sequence ID" value="NZ_CP011371.1"/>
</dbReference>
<dbReference type="KEGG" id="pbh:AAW51_1076"/>
<dbReference type="GO" id="GO:0007165">
    <property type="term" value="P:signal transduction"/>
    <property type="evidence" value="ECO:0007669"/>
    <property type="project" value="InterPro"/>
</dbReference>
<dbReference type="OrthoDB" id="5298045at2"/>
<name>A0A0G3BEQ7_9BURK</name>
<dbReference type="GO" id="GO:0006935">
    <property type="term" value="P:chemotaxis"/>
    <property type="evidence" value="ECO:0007669"/>
    <property type="project" value="InterPro"/>
</dbReference>
<evidence type="ECO:0000313" key="3">
    <source>
        <dbReference type="Proteomes" id="UP000035352"/>
    </source>
</evidence>
<sequence>MAKKEALRELQSRLAERLQAARTEARTANWLAVEAAGHGFLLPLSDAGEIFPFGAYIGVPHTAPWFIGVANLRGGLHGVVDLAGFLGFRNTAAGVAPSDSVRDQARLVAFNPMLEVNCALLVERLSGLRSKEQLQPDTDELHGKPAFVGGRYRDAQGRKWQELSLGALAADEAFLKIVG</sequence>
<dbReference type="PATRIC" id="fig|413882.6.peg.1134"/>
<dbReference type="Pfam" id="PF01584">
    <property type="entry name" value="CheW"/>
    <property type="match status" value="1"/>
</dbReference>
<dbReference type="EMBL" id="CP011371">
    <property type="protein sequence ID" value="AKJ27767.1"/>
    <property type="molecule type" value="Genomic_DNA"/>
</dbReference>
<gene>
    <name evidence="2" type="primary">pilI</name>
    <name evidence="2" type="ORF">AAW51_1076</name>
</gene>
<keyword evidence="3" id="KW-1185">Reference proteome</keyword>
<dbReference type="Gene3D" id="2.40.50.180">
    <property type="entry name" value="CheA-289, Domain 4"/>
    <property type="match status" value="1"/>
</dbReference>
<dbReference type="AlphaFoldDB" id="A0A0G3BEQ7"/>
<evidence type="ECO:0000259" key="1">
    <source>
        <dbReference type="PROSITE" id="PS50851"/>
    </source>
</evidence>
<dbReference type="SUPFAM" id="SSF50341">
    <property type="entry name" value="CheW-like"/>
    <property type="match status" value="1"/>
</dbReference>